<dbReference type="EMBL" id="JAUUTY010000005">
    <property type="protein sequence ID" value="KAK1631816.1"/>
    <property type="molecule type" value="Genomic_DNA"/>
</dbReference>
<comment type="caution">
    <text evidence="3">The sequence shown here is derived from an EMBL/GenBank/DDBJ whole genome shotgun (WGS) entry which is preliminary data.</text>
</comment>
<dbReference type="AlphaFoldDB" id="A0AAD8W437"/>
<dbReference type="Pfam" id="PF26133">
    <property type="entry name" value="DUF8039"/>
    <property type="match status" value="1"/>
</dbReference>
<organism evidence="3 4">
    <name type="scientific">Lolium multiflorum</name>
    <name type="common">Italian ryegrass</name>
    <name type="synonym">Lolium perenne subsp. multiflorum</name>
    <dbReference type="NCBI Taxonomy" id="4521"/>
    <lineage>
        <taxon>Eukaryota</taxon>
        <taxon>Viridiplantae</taxon>
        <taxon>Streptophyta</taxon>
        <taxon>Embryophyta</taxon>
        <taxon>Tracheophyta</taxon>
        <taxon>Spermatophyta</taxon>
        <taxon>Magnoliopsida</taxon>
        <taxon>Liliopsida</taxon>
        <taxon>Poales</taxon>
        <taxon>Poaceae</taxon>
        <taxon>BOP clade</taxon>
        <taxon>Pooideae</taxon>
        <taxon>Poodae</taxon>
        <taxon>Poeae</taxon>
        <taxon>Poeae Chloroplast Group 2 (Poeae type)</taxon>
        <taxon>Loliodinae</taxon>
        <taxon>Loliinae</taxon>
        <taxon>Lolium</taxon>
    </lineage>
</organism>
<dbReference type="Pfam" id="PF14223">
    <property type="entry name" value="Retrotran_gag_2"/>
    <property type="match status" value="1"/>
</dbReference>
<keyword evidence="4" id="KW-1185">Reference proteome</keyword>
<feature type="domain" description="DUF8039" evidence="2">
    <location>
        <begin position="225"/>
        <end position="297"/>
    </location>
</feature>
<evidence type="ECO:0000259" key="2">
    <source>
        <dbReference type="Pfam" id="PF26133"/>
    </source>
</evidence>
<feature type="region of interest" description="Disordered" evidence="1">
    <location>
        <begin position="21"/>
        <end position="40"/>
    </location>
</feature>
<dbReference type="PANTHER" id="PTHR33018">
    <property type="entry name" value="OS10G0338966 PROTEIN-RELATED"/>
    <property type="match status" value="1"/>
</dbReference>
<feature type="region of interest" description="Disordered" evidence="1">
    <location>
        <begin position="306"/>
        <end position="326"/>
    </location>
</feature>
<gene>
    <name evidence="3" type="ORF">QYE76_006131</name>
</gene>
<sequence>MEDDTFVRDEEGEEAVQKLIYESARGPEPDGDDNEFQDFLNDFGEGLESEQIRRDNEVSITNSGEVYIYPSGSSSKSVRSKRGPTRVLKGEGRLALTAFKANGEPEHPKEHCRKFTSQSGVLVRDHVPISIQEWHKPKNAESGASYVNDTLKQFLWDTLMTMFSLPEDMTEGQKDKVKEWTWKKMAIQFQTWKKNLWDKYKNEDPVFDDNLVKIKDHWPAFKRTASVKVAVGYVYPSEDGAMHHHMPIPPGCLCVGVDEVVPGFETVELDIPRGDDERTLADVKHGFALWPKKYIVLLQRPPTPHMSQALDSMSPPEQPRHLPERDPSEGIETIMVRVREEHYFQEYCVNVDFNELFRLYNLRALDKSIISSYCLSKMLKRDEITDIGFIDPHTMHVKTIEDPLYNKDTPENLLSAGLPTGAVPSSLSGPFSIRNVDIRTHVPVKLDCDGDNYAEWKTSMLAVVAQFDATDHIDEHRRPGHREEDEEEWRRVDITIVLWIYTTMSDELLDEVMTAHGTAREVWAQLRDFFDYEDEHQHVALDAGDELRYGAQGELSLDDYCWRLHALAEVLAERGEPVEDRVLTLLMLRGLSPRFQAMGAALLVCPAVPSFMMAFARLHLEEYDQNHGQGAVQ</sequence>
<dbReference type="Proteomes" id="UP001231189">
    <property type="component" value="Unassembled WGS sequence"/>
</dbReference>
<reference evidence="3" key="1">
    <citation type="submission" date="2023-07" db="EMBL/GenBank/DDBJ databases">
        <title>A chromosome-level genome assembly of Lolium multiflorum.</title>
        <authorList>
            <person name="Chen Y."/>
            <person name="Copetti D."/>
            <person name="Kolliker R."/>
            <person name="Studer B."/>
        </authorList>
    </citation>
    <scope>NUCLEOTIDE SEQUENCE</scope>
    <source>
        <strain evidence="3">02402/16</strain>
        <tissue evidence="3">Leaf</tissue>
    </source>
</reference>
<accession>A0AAD8W437</accession>
<dbReference type="InterPro" id="IPR058352">
    <property type="entry name" value="DUF8039"/>
</dbReference>
<proteinExistence type="predicted"/>
<dbReference type="PANTHER" id="PTHR33018:SF34">
    <property type="entry name" value="OS02G0472350 PROTEIN"/>
    <property type="match status" value="1"/>
</dbReference>
<protein>
    <recommendedName>
        <fullName evidence="2">DUF8039 domain-containing protein</fullName>
    </recommendedName>
</protein>
<name>A0AAD8W437_LOLMU</name>
<evidence type="ECO:0000256" key="1">
    <source>
        <dbReference type="SAM" id="MobiDB-lite"/>
    </source>
</evidence>
<evidence type="ECO:0000313" key="3">
    <source>
        <dbReference type="EMBL" id="KAK1631816.1"/>
    </source>
</evidence>
<evidence type="ECO:0000313" key="4">
    <source>
        <dbReference type="Proteomes" id="UP001231189"/>
    </source>
</evidence>